<protein>
    <submittedName>
        <fullName evidence="2">Uncharacterized protein</fullName>
    </submittedName>
</protein>
<name>A0A165B3J1_EXIGL</name>
<proteinExistence type="predicted"/>
<dbReference type="Proteomes" id="UP000077266">
    <property type="component" value="Unassembled WGS sequence"/>
</dbReference>
<evidence type="ECO:0000313" key="3">
    <source>
        <dbReference type="Proteomes" id="UP000077266"/>
    </source>
</evidence>
<organism evidence="2 3">
    <name type="scientific">Exidia glandulosa HHB12029</name>
    <dbReference type="NCBI Taxonomy" id="1314781"/>
    <lineage>
        <taxon>Eukaryota</taxon>
        <taxon>Fungi</taxon>
        <taxon>Dikarya</taxon>
        <taxon>Basidiomycota</taxon>
        <taxon>Agaricomycotina</taxon>
        <taxon>Agaricomycetes</taxon>
        <taxon>Auriculariales</taxon>
        <taxon>Exidiaceae</taxon>
        <taxon>Exidia</taxon>
    </lineage>
</organism>
<reference evidence="2 3" key="1">
    <citation type="journal article" date="2016" name="Mol. Biol. Evol.">
        <title>Comparative Genomics of Early-Diverging Mushroom-Forming Fungi Provides Insights into the Origins of Lignocellulose Decay Capabilities.</title>
        <authorList>
            <person name="Nagy L.G."/>
            <person name="Riley R."/>
            <person name="Tritt A."/>
            <person name="Adam C."/>
            <person name="Daum C."/>
            <person name="Floudas D."/>
            <person name="Sun H."/>
            <person name="Yadav J.S."/>
            <person name="Pangilinan J."/>
            <person name="Larsson K.H."/>
            <person name="Matsuura K."/>
            <person name="Barry K."/>
            <person name="Labutti K."/>
            <person name="Kuo R."/>
            <person name="Ohm R.A."/>
            <person name="Bhattacharya S.S."/>
            <person name="Shirouzu T."/>
            <person name="Yoshinaga Y."/>
            <person name="Martin F.M."/>
            <person name="Grigoriev I.V."/>
            <person name="Hibbett D.S."/>
        </authorList>
    </citation>
    <scope>NUCLEOTIDE SEQUENCE [LARGE SCALE GENOMIC DNA]</scope>
    <source>
        <strain evidence="2 3">HHB12029</strain>
    </source>
</reference>
<accession>A0A165B3J1</accession>
<keyword evidence="3" id="KW-1185">Reference proteome</keyword>
<dbReference type="InParanoid" id="A0A165B3J1"/>
<gene>
    <name evidence="2" type="ORF">EXIGLDRAFT_451550</name>
</gene>
<dbReference type="EMBL" id="KV426569">
    <property type="protein sequence ID" value="KZV79756.1"/>
    <property type="molecule type" value="Genomic_DNA"/>
</dbReference>
<sequence length="331" mass="36721">MAVSIVKYPAEMVLRALDSCPPLSKDVFELQTSLGDDIFACVSVIELCPSLRHLTIFNAATSISRLNASMPYNITHFTYIQAGSLPLDDLFALFQHLPALQRLTFQFLSMVHTISPECSIYTEDHSFAVPPFKLRHYAVGHAFTASHLPILCSQSSLRSLWIRSPLSPAFDQPSIIYENVAPARRVAIIREARQLFDAAVLVAPNLEELYLIANRMTQAFDNPEPSHLPNLLPLFAALRALKRLRLQLQLDEDDEVEELASIGENRPRSGALRTLPTCRSVRTKVPLSGASGAASQSSGAVRSVSGARWEQQHETSSWAYNENKFTFLADG</sequence>
<dbReference type="AlphaFoldDB" id="A0A165B3J1"/>
<evidence type="ECO:0000313" key="2">
    <source>
        <dbReference type="EMBL" id="KZV79756.1"/>
    </source>
</evidence>
<evidence type="ECO:0000256" key="1">
    <source>
        <dbReference type="SAM" id="MobiDB-lite"/>
    </source>
</evidence>
<feature type="region of interest" description="Disordered" evidence="1">
    <location>
        <begin position="287"/>
        <end position="306"/>
    </location>
</feature>
<dbReference type="SUPFAM" id="SSF52047">
    <property type="entry name" value="RNI-like"/>
    <property type="match status" value="1"/>
</dbReference>
<feature type="compositionally biased region" description="Low complexity" evidence="1">
    <location>
        <begin position="288"/>
        <end position="306"/>
    </location>
</feature>